<dbReference type="AlphaFoldDB" id="A0A7J4IX98"/>
<accession>A0A7J4IX98</accession>
<organism evidence="1 2">
    <name type="scientific">Candidatus Iainarchaeum sp</name>
    <dbReference type="NCBI Taxonomy" id="3101447"/>
    <lineage>
        <taxon>Archaea</taxon>
        <taxon>Candidatus Iainarchaeota</taxon>
        <taxon>Candidatus Iainarchaeia</taxon>
        <taxon>Candidatus Iainarchaeales</taxon>
        <taxon>Candidatus Iainarchaeaceae</taxon>
        <taxon>Candidatus Iainarchaeum</taxon>
    </lineage>
</organism>
<proteinExistence type="predicted"/>
<reference evidence="2" key="1">
    <citation type="journal article" date="2020" name="bioRxiv">
        <title>A rank-normalized archaeal taxonomy based on genome phylogeny resolves widespread incomplete and uneven classifications.</title>
        <authorList>
            <person name="Rinke C."/>
            <person name="Chuvochina M."/>
            <person name="Mussig A.J."/>
            <person name="Chaumeil P.-A."/>
            <person name="Waite D.W."/>
            <person name="Whitman W.B."/>
            <person name="Parks D.H."/>
            <person name="Hugenholtz P."/>
        </authorList>
    </citation>
    <scope>NUCLEOTIDE SEQUENCE [LARGE SCALE GENOMIC DNA]</scope>
</reference>
<gene>
    <name evidence="1" type="ORF">HA254_05970</name>
</gene>
<name>A0A7J4IX98_9ARCH</name>
<dbReference type="EMBL" id="DUGC01000095">
    <property type="protein sequence ID" value="HIH10183.1"/>
    <property type="molecule type" value="Genomic_DNA"/>
</dbReference>
<sequence>MSPGLRIGHTIPSKLRRNLPDRVSPRLARLMEEHAHNVHGLSFVRLYDTKSLLKHSEQADPSKVIPHPSRKGWVRINPQFYETNQIGQQGRVDTGNWRFLPISKKGPAVLYKVWGTSGIDQQYVNVHEPEKTNQFFVVDPNRKSIDYYNGNFSEPFMKQLFDKCEPVNLHDAFWEHFNKGRKTSPSAIVCSAEYDAQTGVPKHIRSQNIANSLIGRRAGAFIIHNESASPSNEGKARREPRIIHERARLRKVGPYDPYLGREV</sequence>
<protein>
    <submittedName>
        <fullName evidence="1">Uncharacterized protein</fullName>
    </submittedName>
</protein>
<dbReference type="Proteomes" id="UP000565078">
    <property type="component" value="Unassembled WGS sequence"/>
</dbReference>
<comment type="caution">
    <text evidence="1">The sequence shown here is derived from an EMBL/GenBank/DDBJ whole genome shotgun (WGS) entry which is preliminary data.</text>
</comment>
<evidence type="ECO:0000313" key="2">
    <source>
        <dbReference type="Proteomes" id="UP000565078"/>
    </source>
</evidence>
<evidence type="ECO:0000313" key="1">
    <source>
        <dbReference type="EMBL" id="HIH10183.1"/>
    </source>
</evidence>